<comment type="caution">
    <text evidence="1">The sequence shown here is derived from an EMBL/GenBank/DDBJ whole genome shotgun (WGS) entry which is preliminary data.</text>
</comment>
<accession>A0A3M0KZJ4</accession>
<dbReference type="EMBL" id="QRBI01000104">
    <property type="protein sequence ID" value="RMC16150.1"/>
    <property type="molecule type" value="Genomic_DNA"/>
</dbReference>
<dbReference type="Proteomes" id="UP000269221">
    <property type="component" value="Unassembled WGS sequence"/>
</dbReference>
<gene>
    <name evidence="1" type="ORF">DUI87_08364</name>
</gene>
<sequence length="76" mass="8821">MFLVCFTPSFPMIVVMRKNLPPSQDMAGVVLVFCGTDTFKEPHEQFVYIEEKVLQIWTPLDYDDPQALGDTYFQEI</sequence>
<evidence type="ECO:0000313" key="1">
    <source>
        <dbReference type="EMBL" id="RMC16150.1"/>
    </source>
</evidence>
<dbReference type="AlphaFoldDB" id="A0A3M0KZJ4"/>
<proteinExistence type="predicted"/>
<organism evidence="1 2">
    <name type="scientific">Hirundo rustica rustica</name>
    <dbReference type="NCBI Taxonomy" id="333673"/>
    <lineage>
        <taxon>Eukaryota</taxon>
        <taxon>Metazoa</taxon>
        <taxon>Chordata</taxon>
        <taxon>Craniata</taxon>
        <taxon>Vertebrata</taxon>
        <taxon>Euteleostomi</taxon>
        <taxon>Archelosauria</taxon>
        <taxon>Archosauria</taxon>
        <taxon>Dinosauria</taxon>
        <taxon>Saurischia</taxon>
        <taxon>Theropoda</taxon>
        <taxon>Coelurosauria</taxon>
        <taxon>Aves</taxon>
        <taxon>Neognathae</taxon>
        <taxon>Neoaves</taxon>
        <taxon>Telluraves</taxon>
        <taxon>Australaves</taxon>
        <taxon>Passeriformes</taxon>
        <taxon>Sylvioidea</taxon>
        <taxon>Hirundinidae</taxon>
        <taxon>Hirundo</taxon>
    </lineage>
</organism>
<protein>
    <submittedName>
        <fullName evidence="1">Uncharacterized protein</fullName>
    </submittedName>
</protein>
<reference evidence="1 2" key="1">
    <citation type="submission" date="2018-07" db="EMBL/GenBank/DDBJ databases">
        <title>A high quality draft genome assembly of the barn swallow (H. rustica rustica).</title>
        <authorList>
            <person name="Formenti G."/>
            <person name="Chiara M."/>
            <person name="Poveda L."/>
            <person name="Francoijs K.-J."/>
            <person name="Bonisoli-Alquati A."/>
            <person name="Canova L."/>
            <person name="Gianfranceschi L."/>
            <person name="Horner D.S."/>
            <person name="Saino N."/>
        </authorList>
    </citation>
    <scope>NUCLEOTIDE SEQUENCE [LARGE SCALE GENOMIC DNA]</scope>
    <source>
        <strain evidence="1">Chelidonia</strain>
        <tissue evidence="1">Blood</tissue>
    </source>
</reference>
<evidence type="ECO:0000313" key="2">
    <source>
        <dbReference type="Proteomes" id="UP000269221"/>
    </source>
</evidence>
<keyword evidence="2" id="KW-1185">Reference proteome</keyword>
<name>A0A3M0KZJ4_HIRRU</name>